<comment type="caution">
    <text evidence="2">The sequence shown here is derived from an EMBL/GenBank/DDBJ whole genome shotgun (WGS) entry which is preliminary data.</text>
</comment>
<feature type="compositionally biased region" description="Low complexity" evidence="1">
    <location>
        <begin position="540"/>
        <end position="555"/>
    </location>
</feature>
<feature type="compositionally biased region" description="Gly residues" evidence="1">
    <location>
        <begin position="1"/>
        <end position="17"/>
    </location>
</feature>
<dbReference type="EMBL" id="JAPDMZ010000070">
    <property type="protein sequence ID" value="KAK0551933.1"/>
    <property type="molecule type" value="Genomic_DNA"/>
</dbReference>
<proteinExistence type="predicted"/>
<evidence type="ECO:0000256" key="1">
    <source>
        <dbReference type="SAM" id="MobiDB-lite"/>
    </source>
</evidence>
<keyword evidence="3" id="KW-1185">Reference proteome</keyword>
<feature type="compositionally biased region" description="Basic and acidic residues" evidence="1">
    <location>
        <begin position="495"/>
        <end position="507"/>
    </location>
</feature>
<protein>
    <submittedName>
        <fullName evidence="2">Uncharacterized protein</fullName>
    </submittedName>
</protein>
<feature type="compositionally biased region" description="Low complexity" evidence="1">
    <location>
        <begin position="191"/>
        <end position="201"/>
    </location>
</feature>
<organism evidence="2 3">
    <name type="scientific">Tilletia horrida</name>
    <dbReference type="NCBI Taxonomy" id="155126"/>
    <lineage>
        <taxon>Eukaryota</taxon>
        <taxon>Fungi</taxon>
        <taxon>Dikarya</taxon>
        <taxon>Basidiomycota</taxon>
        <taxon>Ustilaginomycotina</taxon>
        <taxon>Exobasidiomycetes</taxon>
        <taxon>Tilletiales</taxon>
        <taxon>Tilletiaceae</taxon>
        <taxon>Tilletia</taxon>
    </lineage>
</organism>
<reference evidence="2" key="1">
    <citation type="journal article" date="2023" name="PhytoFront">
        <title>Draft Genome Resources of Seven Strains of Tilletia horrida, Causal Agent of Kernel Smut of Rice.</title>
        <authorList>
            <person name="Khanal S."/>
            <person name="Antony Babu S."/>
            <person name="Zhou X.G."/>
        </authorList>
    </citation>
    <scope>NUCLEOTIDE SEQUENCE</scope>
    <source>
        <strain evidence="2">TX6</strain>
    </source>
</reference>
<dbReference type="Proteomes" id="UP001176517">
    <property type="component" value="Unassembled WGS sequence"/>
</dbReference>
<sequence length="565" mass="60963">MAIPTGGRGRGISGSGRGRSHDGRTGKARAPGGIDEFKEKSTPAARAQALFEQQQQLAQAQQRRNANAAKAVSQAVAKHETVQKSAALLSSSVESLPQLPPATLIKALTPTLEIRKAISLTKALIKQKRASLEALADMNKLTLSDFVRWPACDPDMKGKVGEQEIIKAIVACHEAAEKLDSELGPPQAGPSTSTSSSSTQSKGYSWEGKREADDLESFLKSHSPSSKKRKVSQADERLSREFGNPLLPLDAQGDPTFPHSNARKQGNGGNDEEEEDEKALPEYEIPAILDEQSLTGRTAMVNRAPVMTVWTTILLERMGFQRREALSLAQCYVSTTSTARAVTLGLTSQAERDKASSVGPKQPHFVLMGVKLPVLQLRQRTASGDVGEYRAIYDGQVVEPQKAFDYIFRSFYQTLPYVFGTLVLLADSYIDPSDTDADELHAVAWDLYCEFRPETGGEWGKRAKFSCDTALGLRKGMPRMRGLMGKSGGDDDDDNGGKGKGNKDAKGLEGGVSQKTSTASAKPKTEKTKDEMMRDHQADASGPSTASQTSTPSSTVAVKTEGTEE</sequence>
<gene>
    <name evidence="2" type="ORF">OC846_003114</name>
</gene>
<evidence type="ECO:0000313" key="3">
    <source>
        <dbReference type="Proteomes" id="UP001176517"/>
    </source>
</evidence>
<feature type="region of interest" description="Disordered" evidence="1">
    <location>
        <begin position="478"/>
        <end position="565"/>
    </location>
</feature>
<feature type="region of interest" description="Disordered" evidence="1">
    <location>
        <begin position="1"/>
        <end position="46"/>
    </location>
</feature>
<feature type="region of interest" description="Disordered" evidence="1">
    <location>
        <begin position="179"/>
        <end position="279"/>
    </location>
</feature>
<dbReference type="AlphaFoldDB" id="A0AAN6GVJ2"/>
<feature type="compositionally biased region" description="Basic and acidic residues" evidence="1">
    <location>
        <begin position="523"/>
        <end position="538"/>
    </location>
</feature>
<evidence type="ECO:0000313" key="2">
    <source>
        <dbReference type="EMBL" id="KAK0551933.1"/>
    </source>
</evidence>
<name>A0AAN6GVJ2_9BASI</name>
<accession>A0AAN6GVJ2</accession>